<dbReference type="PIRSF" id="PIRSF031715">
    <property type="entry name" value="Cob_chel_CobT"/>
    <property type="match status" value="1"/>
</dbReference>
<dbReference type="PANTHER" id="PTHR41248">
    <property type="entry name" value="NORD PROTEIN"/>
    <property type="match status" value="1"/>
</dbReference>
<dbReference type="EMBL" id="CP000009">
    <property type="protein sequence ID" value="AAW59848.1"/>
    <property type="molecule type" value="Genomic_DNA"/>
</dbReference>
<dbReference type="Pfam" id="PF11775">
    <property type="entry name" value="CobT_C"/>
    <property type="match status" value="1"/>
</dbReference>
<reference evidence="4 5" key="1">
    <citation type="journal article" date="2005" name="Nat. Biotechnol.">
        <title>Complete genome sequence of the acetic acid bacterium Gluconobacter oxydans.</title>
        <authorList>
            <person name="Prust C."/>
            <person name="Hoffmeister M."/>
            <person name="Liesegang H."/>
            <person name="Wiezer A."/>
            <person name="Fricke W.F."/>
            <person name="Ehrenreich A."/>
            <person name="Gottschalk G."/>
            <person name="Deppenmeier U."/>
        </authorList>
    </citation>
    <scope>NUCLEOTIDE SEQUENCE [LARGE SCALE GENOMIC DNA]</scope>
    <source>
        <strain evidence="4 5">621H</strain>
    </source>
</reference>
<organism evidence="4 5">
    <name type="scientific">Gluconobacter oxydans (strain 621H)</name>
    <name type="common">Gluconobacter suboxydans</name>
    <dbReference type="NCBI Taxonomy" id="290633"/>
    <lineage>
        <taxon>Bacteria</taxon>
        <taxon>Pseudomonadati</taxon>
        <taxon>Pseudomonadota</taxon>
        <taxon>Alphaproteobacteria</taxon>
        <taxon>Acetobacterales</taxon>
        <taxon>Acetobacteraceae</taxon>
        <taxon>Gluconobacter</taxon>
    </lineage>
</organism>
<feature type="region of interest" description="Disordered" evidence="2">
    <location>
        <begin position="1"/>
        <end position="38"/>
    </location>
</feature>
<evidence type="ECO:0000313" key="5">
    <source>
        <dbReference type="Proteomes" id="UP000006375"/>
    </source>
</evidence>
<dbReference type="STRING" id="290633.GOX0051"/>
<feature type="compositionally biased region" description="Low complexity" evidence="2">
    <location>
        <begin position="292"/>
        <end position="302"/>
    </location>
</feature>
<dbReference type="InterPro" id="IPR006538">
    <property type="entry name" value="CobT"/>
</dbReference>
<dbReference type="InterPro" id="IPR051928">
    <property type="entry name" value="NorD/CobT"/>
</dbReference>
<keyword evidence="5" id="KW-1185">Reference proteome</keyword>
<name>Q5FUZ6_GLUOX</name>
<dbReference type="HOGENOM" id="CLU_031624_0_0_5"/>
<dbReference type="SUPFAM" id="SSF53300">
    <property type="entry name" value="vWA-like"/>
    <property type="match status" value="1"/>
</dbReference>
<protein>
    <submittedName>
        <fullName evidence="4">Cobalamin biosynthesis protein CobT</fullName>
    </submittedName>
</protein>
<feature type="compositionally biased region" description="Acidic residues" evidence="2">
    <location>
        <begin position="257"/>
        <end position="273"/>
    </location>
</feature>
<evidence type="ECO:0000256" key="2">
    <source>
        <dbReference type="SAM" id="MobiDB-lite"/>
    </source>
</evidence>
<dbReference type="InterPro" id="IPR036465">
    <property type="entry name" value="vWFA_dom_sf"/>
</dbReference>
<dbReference type="CDD" id="cd01454">
    <property type="entry name" value="vWA_norD_type"/>
    <property type="match status" value="1"/>
</dbReference>
<dbReference type="KEGG" id="gox:GOX0051"/>
<dbReference type="PANTHER" id="PTHR41248:SF1">
    <property type="entry name" value="NORD PROTEIN"/>
    <property type="match status" value="1"/>
</dbReference>
<evidence type="ECO:0000256" key="1">
    <source>
        <dbReference type="SAM" id="Coils"/>
    </source>
</evidence>
<sequence length="648" mass="71420">MRPSAESWRNTTSAASTPHRWPDPLSAPKTSLTDEERQERFRQATIATLRAMGGAPEQGVDFQGAVNGSRQNAAAAGNVELPYLSRHMHDWEIRKIRGAADSAALRMRYHAQKDAGAPAEPVARQAFDALEQARCEVYGSRHMAGVRANLEQRVAQHCAELGCNRMKTREDMPAPVALDLLAREAMSGHPMPVQAGAALDEWRASLTPAAKAALADMARTQSDQTAFARATTRFLGACKLTTVPDEDEEQMAPSDLPSDEGETTDSDAPEAEGQDQQAPAATEEEEDGYQPESGETGLSGESEATESAEMSEDGTEEAAGPSDQQADTGPSEAPNTYKAYTTDFDEEVNASDLCDADELDRLRQKLDQQMSQLHGLVSRLAHRLQRRLMAQQQRRWEFEQEEGILDAGRLSRVVTNPTLPLSCKHECETEFRDTVVTLLIDNSGSMRGRPIGTAAICGDILARTLERCGVKVEVLGFTTRQWKGGQSRGRWLKNGRTPQPGRLNDLRHIIYKDADTPLRRARRNLGLMLRDGLLKENIDGEALLWAWKRLRRRPEHRHILMVISDGAPVDDSTFSANPHNYLEDHLRKVIAWIEADRGTELLAIGIGHDVTRYYRNSVTISSAEDLGGTMMAQLSALFAPAGARRAAQ</sequence>
<dbReference type="Proteomes" id="UP000006375">
    <property type="component" value="Chromosome"/>
</dbReference>
<dbReference type="Gene3D" id="3.40.50.410">
    <property type="entry name" value="von Willebrand factor, type A domain"/>
    <property type="match status" value="1"/>
</dbReference>
<feature type="domain" description="Cobalamin biosynthesis protein CobT VWA" evidence="3">
    <location>
        <begin position="424"/>
        <end position="638"/>
    </location>
</feature>
<feature type="region of interest" description="Disordered" evidence="2">
    <location>
        <begin position="241"/>
        <end position="337"/>
    </location>
</feature>
<feature type="coiled-coil region" evidence="1">
    <location>
        <begin position="359"/>
        <end position="401"/>
    </location>
</feature>
<dbReference type="InterPro" id="IPR025861">
    <property type="entry name" value="CobT_VWA_dom"/>
</dbReference>
<keyword evidence="1" id="KW-0175">Coiled coil</keyword>
<evidence type="ECO:0000259" key="3">
    <source>
        <dbReference type="Pfam" id="PF11775"/>
    </source>
</evidence>
<dbReference type="GO" id="GO:0009236">
    <property type="term" value="P:cobalamin biosynthetic process"/>
    <property type="evidence" value="ECO:0007669"/>
    <property type="project" value="InterPro"/>
</dbReference>
<dbReference type="eggNOG" id="COG4547">
    <property type="taxonomic scope" value="Bacteria"/>
</dbReference>
<gene>
    <name evidence="4" type="ordered locus">GOX0051</name>
</gene>
<accession>Q5FUZ6</accession>
<dbReference type="AlphaFoldDB" id="Q5FUZ6"/>
<feature type="compositionally biased region" description="Acidic residues" evidence="2">
    <location>
        <begin position="303"/>
        <end position="316"/>
    </location>
</feature>
<dbReference type="Pfam" id="PF06213">
    <property type="entry name" value="CobT"/>
    <property type="match status" value="1"/>
</dbReference>
<evidence type="ECO:0000313" key="4">
    <source>
        <dbReference type="EMBL" id="AAW59848.1"/>
    </source>
</evidence>
<proteinExistence type="predicted"/>
<feature type="compositionally biased region" description="Polar residues" evidence="2">
    <location>
        <begin position="7"/>
        <end position="16"/>
    </location>
</feature>